<evidence type="ECO:0000256" key="8">
    <source>
        <dbReference type="ARBA" id="ARBA00023136"/>
    </source>
</evidence>
<sequence>MGLMRAVFDMAFRPGMQRMKPQGPGWPVRLFHIDTGGCGGCGMELQALSCAPFDMQGAGFGFVHSPRNADMLVVTGPLTRAMAPVVQAAWEAMPAPRGLVCVGACALDGGMFGENYAVMGGLERRVSIDLAIPGCPPTPMDVLDGLRSLFRPPVPAPDTQGGVAAGGADGAGG</sequence>
<dbReference type="Gene3D" id="3.40.50.12280">
    <property type="match status" value="1"/>
</dbReference>
<evidence type="ECO:0000313" key="11">
    <source>
        <dbReference type="EMBL" id="MBO1323790.1"/>
    </source>
</evidence>
<dbReference type="GO" id="GO:0046872">
    <property type="term" value="F:metal ion binding"/>
    <property type="evidence" value="ECO:0007669"/>
    <property type="project" value="UniProtKB-KW"/>
</dbReference>
<dbReference type="PANTHER" id="PTHR42989">
    <property type="entry name" value="HYDROGENASE-4 COMPONENT I"/>
    <property type="match status" value="1"/>
</dbReference>
<keyword evidence="7" id="KW-0411">Iron-sulfur</keyword>
<dbReference type="Proteomes" id="UP000664073">
    <property type="component" value="Unassembled WGS sequence"/>
</dbReference>
<dbReference type="InterPro" id="IPR052375">
    <property type="entry name" value="Complex_I_20kDa-like"/>
</dbReference>
<evidence type="ECO:0000313" key="12">
    <source>
        <dbReference type="Proteomes" id="UP000664073"/>
    </source>
</evidence>
<keyword evidence="12" id="KW-1185">Reference proteome</keyword>
<dbReference type="SUPFAM" id="SSF56770">
    <property type="entry name" value="HydA/Nqo6-like"/>
    <property type="match status" value="1"/>
</dbReference>
<dbReference type="RefSeq" id="WP_207844325.1">
    <property type="nucleotide sequence ID" value="NZ_JAFVMH010000001.1"/>
</dbReference>
<feature type="compositionally biased region" description="Gly residues" evidence="9">
    <location>
        <begin position="163"/>
        <end position="173"/>
    </location>
</feature>
<keyword evidence="6" id="KW-0408">Iron</keyword>
<dbReference type="AlphaFoldDB" id="A0A939HJB6"/>
<keyword evidence="8" id="KW-0472">Membrane</keyword>
<dbReference type="Pfam" id="PF01058">
    <property type="entry name" value="Oxidored_q6"/>
    <property type="match status" value="1"/>
</dbReference>
<reference evidence="11" key="1">
    <citation type="submission" date="2021-03" db="EMBL/GenBank/DDBJ databases">
        <title>The complete genome sequence of Acetobacter sp. TBRC 12339.</title>
        <authorList>
            <person name="Charoenyingcharoen P."/>
            <person name="Yukphan P."/>
        </authorList>
    </citation>
    <scope>NUCLEOTIDE SEQUENCE</scope>
    <source>
        <strain evidence="11">TBRC 12339</strain>
    </source>
</reference>
<feature type="domain" description="NADH:ubiquinone oxidoreductase-like 20kDa subunit" evidence="10">
    <location>
        <begin position="38"/>
        <end position="148"/>
    </location>
</feature>
<comment type="caution">
    <text evidence="11">The sequence shown here is derived from an EMBL/GenBank/DDBJ whole genome shotgun (WGS) entry which is preliminary data.</text>
</comment>
<evidence type="ECO:0000256" key="3">
    <source>
        <dbReference type="ARBA" id="ARBA00022475"/>
    </source>
</evidence>
<protein>
    <submittedName>
        <fullName evidence="11">NADH-quinone oxidoreductase subunit B</fullName>
    </submittedName>
</protein>
<evidence type="ECO:0000256" key="9">
    <source>
        <dbReference type="SAM" id="MobiDB-lite"/>
    </source>
</evidence>
<evidence type="ECO:0000256" key="7">
    <source>
        <dbReference type="ARBA" id="ARBA00023014"/>
    </source>
</evidence>
<organism evidence="11 12">
    <name type="scientific">Acetobacter garciniae</name>
    <dbReference type="NCBI Taxonomy" id="2817435"/>
    <lineage>
        <taxon>Bacteria</taxon>
        <taxon>Pseudomonadati</taxon>
        <taxon>Pseudomonadota</taxon>
        <taxon>Alphaproteobacteria</taxon>
        <taxon>Acetobacterales</taxon>
        <taxon>Acetobacteraceae</taxon>
        <taxon>Acetobacter</taxon>
    </lineage>
</organism>
<comment type="similarity">
    <text evidence="2">Belongs to the complex I 20 kDa subunit family.</text>
</comment>
<evidence type="ECO:0000256" key="6">
    <source>
        <dbReference type="ARBA" id="ARBA00023004"/>
    </source>
</evidence>
<dbReference type="InterPro" id="IPR006137">
    <property type="entry name" value="NADH_UbQ_OxRdtase-like_20kDa"/>
</dbReference>
<evidence type="ECO:0000256" key="1">
    <source>
        <dbReference type="ARBA" id="ARBA00001966"/>
    </source>
</evidence>
<comment type="cofactor">
    <cofactor evidence="1">
        <name>[4Fe-4S] cluster</name>
        <dbReference type="ChEBI" id="CHEBI:49883"/>
    </cofactor>
</comment>
<evidence type="ECO:0000256" key="2">
    <source>
        <dbReference type="ARBA" id="ARBA00009173"/>
    </source>
</evidence>
<gene>
    <name evidence="11" type="ORF">J2D77_01295</name>
</gene>
<keyword evidence="3" id="KW-1003">Cell membrane</keyword>
<keyword evidence="4" id="KW-0004">4Fe-4S</keyword>
<feature type="region of interest" description="Disordered" evidence="9">
    <location>
        <begin position="154"/>
        <end position="173"/>
    </location>
</feature>
<keyword evidence="5" id="KW-0479">Metal-binding</keyword>
<dbReference type="EMBL" id="JAFVMH010000001">
    <property type="protein sequence ID" value="MBO1323790.1"/>
    <property type="molecule type" value="Genomic_DNA"/>
</dbReference>
<evidence type="ECO:0000259" key="10">
    <source>
        <dbReference type="Pfam" id="PF01058"/>
    </source>
</evidence>
<evidence type="ECO:0000256" key="5">
    <source>
        <dbReference type="ARBA" id="ARBA00022723"/>
    </source>
</evidence>
<proteinExistence type="inferred from homology"/>
<accession>A0A939HJB6</accession>
<dbReference type="PANTHER" id="PTHR42989:SF1">
    <property type="entry name" value="FORMATE HYDROGENLYASE SUBUNIT 7-RELATED"/>
    <property type="match status" value="1"/>
</dbReference>
<dbReference type="GO" id="GO:0051539">
    <property type="term" value="F:4 iron, 4 sulfur cluster binding"/>
    <property type="evidence" value="ECO:0007669"/>
    <property type="project" value="UniProtKB-KW"/>
</dbReference>
<evidence type="ECO:0000256" key="4">
    <source>
        <dbReference type="ARBA" id="ARBA00022485"/>
    </source>
</evidence>
<name>A0A939HJB6_9PROT</name>